<dbReference type="PANTHER" id="PTHR33209:SF1">
    <property type="entry name" value="PEPTIDASE S49 DOMAIN-CONTAINING PROTEIN"/>
    <property type="match status" value="1"/>
</dbReference>
<protein>
    <submittedName>
        <fullName evidence="6">Signal peptide peptidase SppA (Protease 4)</fullName>
    </submittedName>
</protein>
<dbReference type="GO" id="GO:0008236">
    <property type="term" value="F:serine-type peptidase activity"/>
    <property type="evidence" value="ECO:0007669"/>
    <property type="project" value="UniProtKB-KW"/>
</dbReference>
<reference evidence="6" key="1">
    <citation type="submission" date="2018-06" db="EMBL/GenBank/DDBJ databases">
        <authorList>
            <person name="Zhirakovskaya E."/>
        </authorList>
    </citation>
    <scope>NUCLEOTIDE SEQUENCE</scope>
</reference>
<evidence type="ECO:0000256" key="2">
    <source>
        <dbReference type="ARBA" id="ARBA00022670"/>
    </source>
</evidence>
<dbReference type="Pfam" id="PF01343">
    <property type="entry name" value="Peptidase_S49"/>
    <property type="match status" value="1"/>
</dbReference>
<dbReference type="InterPro" id="IPR004635">
    <property type="entry name" value="Pept_S49_SppA"/>
</dbReference>
<dbReference type="GO" id="GO:0006508">
    <property type="term" value="P:proteolysis"/>
    <property type="evidence" value="ECO:0007669"/>
    <property type="project" value="UniProtKB-KW"/>
</dbReference>
<name>A0A3B0TIC8_9ZZZZ</name>
<comment type="similarity">
    <text evidence="1">Belongs to the peptidase S49 family.</text>
</comment>
<dbReference type="InterPro" id="IPR029045">
    <property type="entry name" value="ClpP/crotonase-like_dom_sf"/>
</dbReference>
<dbReference type="NCBIfam" id="TIGR00706">
    <property type="entry name" value="SppA_dom"/>
    <property type="match status" value="1"/>
</dbReference>
<dbReference type="InterPro" id="IPR047272">
    <property type="entry name" value="S49_SppA_C"/>
</dbReference>
<keyword evidence="2 6" id="KW-0645">Protease</keyword>
<evidence type="ECO:0000313" key="6">
    <source>
        <dbReference type="EMBL" id="VAW16600.1"/>
    </source>
</evidence>
<dbReference type="SUPFAM" id="SSF52096">
    <property type="entry name" value="ClpP/crotonase"/>
    <property type="match status" value="1"/>
</dbReference>
<gene>
    <name evidence="6" type="ORF">MNBD_BACTEROID01-2277</name>
</gene>
<dbReference type="EMBL" id="UOEP01000064">
    <property type="protein sequence ID" value="VAW16600.1"/>
    <property type="molecule type" value="Genomic_DNA"/>
</dbReference>
<evidence type="ECO:0000259" key="5">
    <source>
        <dbReference type="Pfam" id="PF01343"/>
    </source>
</evidence>
<dbReference type="InterPro" id="IPR002142">
    <property type="entry name" value="Peptidase_S49"/>
</dbReference>
<dbReference type="Gene3D" id="6.20.330.10">
    <property type="match status" value="1"/>
</dbReference>
<evidence type="ECO:0000256" key="4">
    <source>
        <dbReference type="ARBA" id="ARBA00022825"/>
    </source>
</evidence>
<accession>A0A3B0TIC8</accession>
<proteinExistence type="inferred from homology"/>
<dbReference type="CDD" id="cd07023">
    <property type="entry name" value="S49_Sppa_N_C"/>
    <property type="match status" value="1"/>
</dbReference>
<evidence type="ECO:0000256" key="3">
    <source>
        <dbReference type="ARBA" id="ARBA00022801"/>
    </source>
</evidence>
<keyword evidence="4" id="KW-0720">Serine protease</keyword>
<dbReference type="AlphaFoldDB" id="A0A3B0TIC8"/>
<feature type="non-terminal residue" evidence="6">
    <location>
        <position position="1"/>
    </location>
</feature>
<keyword evidence="3" id="KW-0378">Hydrolase</keyword>
<sequence>SEERGIPVEKLNELADQVQTFEKGDKAVEKGLADFAKYKDEVLDDLRALTGITGNKGIPVIAPSDYAGVYVKNPEKGHKGFSKNKIAVIYASGDIGVSIDGQGIDGDNLSREIRAARQDSNYKAIVLRVNSPGGSAFVSDVIWREVKLAAQEKVVIASLGDVAASGGYYIACAADKIVASPNTITGSIGIFGVIPNAGELLNDKLGITTDAVRTNKHSDFITITRGMTDFEHRLLQQSIEEGYDTFVSRVADGRGMDKTAVDKIGQGRVWTGENALDIGLIDAFGGLNDAIALAVETAGLKDYRVVSLPKQSDPFEELFKTGPDKIRNWMLKKELGENAKYYEFLREAAQLKGVYARMPYDIIIR</sequence>
<evidence type="ECO:0000256" key="1">
    <source>
        <dbReference type="ARBA" id="ARBA00008683"/>
    </source>
</evidence>
<organism evidence="6">
    <name type="scientific">hydrothermal vent metagenome</name>
    <dbReference type="NCBI Taxonomy" id="652676"/>
    <lineage>
        <taxon>unclassified sequences</taxon>
        <taxon>metagenomes</taxon>
        <taxon>ecological metagenomes</taxon>
    </lineage>
</organism>
<dbReference type="PANTHER" id="PTHR33209">
    <property type="entry name" value="PROTEASE 4"/>
    <property type="match status" value="1"/>
</dbReference>
<feature type="domain" description="Peptidase S49" evidence="5">
    <location>
        <begin position="150"/>
        <end position="300"/>
    </location>
</feature>
<dbReference type="Gene3D" id="3.90.226.10">
    <property type="entry name" value="2-enoyl-CoA Hydratase, Chain A, domain 1"/>
    <property type="match status" value="1"/>
</dbReference>